<name>A0AAE1QTX1_9SOLA</name>
<evidence type="ECO:0000313" key="2">
    <source>
        <dbReference type="EMBL" id="KAK4339495.1"/>
    </source>
</evidence>
<accession>A0AAE1QTX1</accession>
<feature type="region of interest" description="Disordered" evidence="1">
    <location>
        <begin position="1"/>
        <end position="67"/>
    </location>
</feature>
<dbReference type="Proteomes" id="UP001291623">
    <property type="component" value="Unassembled WGS sequence"/>
</dbReference>
<feature type="compositionally biased region" description="Polar residues" evidence="1">
    <location>
        <begin position="47"/>
        <end position="67"/>
    </location>
</feature>
<evidence type="ECO:0000256" key="1">
    <source>
        <dbReference type="SAM" id="MobiDB-lite"/>
    </source>
</evidence>
<protein>
    <submittedName>
        <fullName evidence="2">Uncharacterized protein</fullName>
    </submittedName>
</protein>
<dbReference type="EMBL" id="JAVYJV010000023">
    <property type="protein sequence ID" value="KAK4339495.1"/>
    <property type="molecule type" value="Genomic_DNA"/>
</dbReference>
<feature type="compositionally biased region" description="Basic and acidic residues" evidence="1">
    <location>
        <begin position="15"/>
        <end position="39"/>
    </location>
</feature>
<sequence length="369" mass="42078">MEEVFGNVVTSSSQQDKEIGQKSFETLHKEPNKYVAKKEAKTKRGTKYSNTSKSLNTRQCKGSGAANTKISDNKEERLKTWKPQTSDFSKYYEILTTEEETYLNQLALVDGNINYVGSQLEFTKDLGETAQRQADTQVCSLNNSLQFPLNNTSWSTYNAKRKGKEVHQENSTTMDFADIYDQRGNKGITIREKSVNSGSEEIAKLLVTSSNHWNQVSPDYFLSNSMNEMNVWPRHHKPRVIVHPSKIISPSTFSQNCDQNMQRTSASATSNFSFMKLLMEDDDSSTLTDEELLNEIKFFDTRGLSSEGQRVQQWSCSQVGNYQFENTLQQINSQSCQYQVLQQPQQISFMDLLTREDISLDLDSASHVF</sequence>
<reference evidence="2" key="1">
    <citation type="submission" date="2023-12" db="EMBL/GenBank/DDBJ databases">
        <title>Genome assembly of Anisodus tanguticus.</title>
        <authorList>
            <person name="Wang Y.-J."/>
        </authorList>
    </citation>
    <scope>NUCLEOTIDE SEQUENCE</scope>
    <source>
        <strain evidence="2">KB-2021</strain>
        <tissue evidence="2">Leaf</tissue>
    </source>
</reference>
<comment type="caution">
    <text evidence="2">The sequence shown here is derived from an EMBL/GenBank/DDBJ whole genome shotgun (WGS) entry which is preliminary data.</text>
</comment>
<dbReference type="AlphaFoldDB" id="A0AAE1QTX1"/>
<evidence type="ECO:0000313" key="3">
    <source>
        <dbReference type="Proteomes" id="UP001291623"/>
    </source>
</evidence>
<organism evidence="2 3">
    <name type="scientific">Anisodus tanguticus</name>
    <dbReference type="NCBI Taxonomy" id="243964"/>
    <lineage>
        <taxon>Eukaryota</taxon>
        <taxon>Viridiplantae</taxon>
        <taxon>Streptophyta</taxon>
        <taxon>Embryophyta</taxon>
        <taxon>Tracheophyta</taxon>
        <taxon>Spermatophyta</taxon>
        <taxon>Magnoliopsida</taxon>
        <taxon>eudicotyledons</taxon>
        <taxon>Gunneridae</taxon>
        <taxon>Pentapetalae</taxon>
        <taxon>asterids</taxon>
        <taxon>lamiids</taxon>
        <taxon>Solanales</taxon>
        <taxon>Solanaceae</taxon>
        <taxon>Solanoideae</taxon>
        <taxon>Hyoscyameae</taxon>
        <taxon>Anisodus</taxon>
    </lineage>
</organism>
<keyword evidence="3" id="KW-1185">Reference proteome</keyword>
<gene>
    <name evidence="2" type="ORF">RND71_040957</name>
</gene>
<proteinExistence type="predicted"/>